<feature type="compositionally biased region" description="Basic and acidic residues" evidence="1">
    <location>
        <begin position="600"/>
        <end position="610"/>
    </location>
</feature>
<evidence type="ECO:0000313" key="3">
    <source>
        <dbReference type="Proteomes" id="UP001465976"/>
    </source>
</evidence>
<protein>
    <submittedName>
        <fullName evidence="2">Uncharacterized protein</fullName>
    </submittedName>
</protein>
<feature type="region of interest" description="Disordered" evidence="1">
    <location>
        <begin position="733"/>
        <end position="799"/>
    </location>
</feature>
<comment type="caution">
    <text evidence="2">The sequence shown here is derived from an EMBL/GenBank/DDBJ whole genome shotgun (WGS) entry which is preliminary data.</text>
</comment>
<feature type="region of interest" description="Disordered" evidence="1">
    <location>
        <begin position="570"/>
        <end position="649"/>
    </location>
</feature>
<feature type="compositionally biased region" description="Basic and acidic residues" evidence="1">
    <location>
        <begin position="570"/>
        <end position="580"/>
    </location>
</feature>
<feature type="compositionally biased region" description="Low complexity" evidence="1">
    <location>
        <begin position="756"/>
        <end position="770"/>
    </location>
</feature>
<keyword evidence="3" id="KW-1185">Reference proteome</keyword>
<dbReference type="Proteomes" id="UP001465976">
    <property type="component" value="Unassembled WGS sequence"/>
</dbReference>
<name>A0ABR3G0N1_9AGAR</name>
<dbReference type="EMBL" id="JBAHYK010000012">
    <property type="protein sequence ID" value="KAL0581356.1"/>
    <property type="molecule type" value="Genomic_DNA"/>
</dbReference>
<sequence>MKPDVQQFLHRQCQKVIAKTAQSKTERVILDDDYDCNLSEEQIPQLLSRCARQRTPKPGSSKFISSLPTQPQEYLLSKPIALKRVEVKDGQDVPVNRDKLLEIAWKLTPDMLKDVNGLLRSTGALSAPGASYKNRYLDPFASRDSPSLPDEDRFLFEREFTPIFPRSSRPGAGRNAVDVSERRRMATTESAALALGVQPASMKDLSFPIVGVTPFKQEEDEMYKQNLLLVNGWETYNYSSSPTRGSVASSPDSSQGSDKVDELFLSRLSSPETDPSSVDIPKLDLPAIARCHRISGASSRPKVKPHGAGKSLAAFLLNALPPPGDFEAIKVPVAPQHQNEDAEATDSLLGQATSCLQDGDDDKVDDAEQTDLQGLYKKLDEDPVGFILNEKLDNNAMVMEVPRLPPPNEHPPSSIQLPTKLSDMVQVKKVQVNATSFARTSNTGQCDPQFLRKARGIQAATLALSWVPFSVQYRFPTHMEVVQVTPSQLIDRDDNMNGLSREQIEKGVTDLLDSFSGSTFPSDCGSTPDTLQRASRDHDVERMDGQELNPDFYACHLILIREERKRLAGLDTKRDTESSHPPELGGDVINGGGAYTAGNNREDLLPGRYDDEPEEGSSDKENEAPRHFQDDRPTSDRPSKRARLGEMDQVADDSGIAFTDADSEAEAYGQPSGLNRFLFDGSHDPPGTTWNLDEISEYPELQAPSNDLLSPVDTGLSPYPYGVLEEDLSPSQDDEILPFFPESQPADKPQSLNDFLPSLPSSVLPSIEPSHPVRSRPEPSSAPARALKSKLPDTQESHVPPDVDVEHLHIAAGVAAFAELRAKRLRDDIPSTLPDSPKHITLPSNPAPDRSALSQINENAADLVSISANETPQAILTRNAIQLPSPWMLPTTAHWYMASMSLVQKQALVRHLRSESCGVGTVEREDLNGVDLILDPNTAIIFVNLRALPSQCESVVATISEQSWRYTRLFIIFEAYPPSCSFKPLASLRGDSEVLNVYTPPVIKAIKKLRRDLSVAEGCAKKRASCRVFEAFAGSVEEAGLHARNFGDSVASDEGSGTGLWGDRSWLEGDVSEDEHGLAIADGMNHFAAFVILCQVGVQDVLDMSPEERISSFGPHVGNDKMKTLNEFIQRRLQIIQETDVHNT</sequence>
<proteinExistence type="predicted"/>
<feature type="compositionally biased region" description="Basic and acidic residues" evidence="1">
    <location>
        <begin position="617"/>
        <end position="646"/>
    </location>
</feature>
<organism evidence="2 3">
    <name type="scientific">Marasmius crinis-equi</name>
    <dbReference type="NCBI Taxonomy" id="585013"/>
    <lineage>
        <taxon>Eukaryota</taxon>
        <taxon>Fungi</taxon>
        <taxon>Dikarya</taxon>
        <taxon>Basidiomycota</taxon>
        <taxon>Agaricomycotina</taxon>
        <taxon>Agaricomycetes</taxon>
        <taxon>Agaricomycetidae</taxon>
        <taxon>Agaricales</taxon>
        <taxon>Marasmiineae</taxon>
        <taxon>Marasmiaceae</taxon>
        <taxon>Marasmius</taxon>
    </lineage>
</organism>
<evidence type="ECO:0000256" key="1">
    <source>
        <dbReference type="SAM" id="MobiDB-lite"/>
    </source>
</evidence>
<gene>
    <name evidence="2" type="ORF">V5O48_000732</name>
</gene>
<accession>A0ABR3G0N1</accession>
<evidence type="ECO:0000313" key="2">
    <source>
        <dbReference type="EMBL" id="KAL0581356.1"/>
    </source>
</evidence>
<reference evidence="2 3" key="1">
    <citation type="submission" date="2024-02" db="EMBL/GenBank/DDBJ databases">
        <title>A draft genome for the cacao thread blight pathogen Marasmius crinis-equi.</title>
        <authorList>
            <person name="Cohen S.P."/>
            <person name="Baruah I.K."/>
            <person name="Amoako-Attah I."/>
            <person name="Bukari Y."/>
            <person name="Meinhardt L.W."/>
            <person name="Bailey B.A."/>
        </authorList>
    </citation>
    <scope>NUCLEOTIDE SEQUENCE [LARGE SCALE GENOMIC DNA]</scope>
    <source>
        <strain evidence="2 3">GH-76</strain>
    </source>
</reference>
<feature type="compositionally biased region" description="Basic and acidic residues" evidence="1">
    <location>
        <begin position="790"/>
        <end position="799"/>
    </location>
</feature>
<feature type="compositionally biased region" description="Polar residues" evidence="1">
    <location>
        <begin position="240"/>
        <end position="257"/>
    </location>
</feature>
<feature type="region of interest" description="Disordered" evidence="1">
    <location>
        <begin position="240"/>
        <end position="259"/>
    </location>
</feature>